<dbReference type="Gene3D" id="6.10.140.1230">
    <property type="match status" value="1"/>
</dbReference>
<dbReference type="EMBL" id="JNVN01000444">
    <property type="protein sequence ID" value="KHJ35291.1"/>
    <property type="molecule type" value="Genomic_DNA"/>
</dbReference>
<dbReference type="AlphaFoldDB" id="A0A0B1PEI8"/>
<feature type="coiled-coil region" evidence="1">
    <location>
        <begin position="244"/>
        <end position="271"/>
    </location>
</feature>
<dbReference type="GO" id="GO:0007034">
    <property type="term" value="P:vacuolar transport"/>
    <property type="evidence" value="ECO:0007669"/>
    <property type="project" value="InterPro"/>
</dbReference>
<accession>A0A0B1PEI8</accession>
<dbReference type="Proteomes" id="UP000030854">
    <property type="component" value="Unassembled WGS sequence"/>
</dbReference>
<dbReference type="HOGENOM" id="CLU_021165_2_0_1"/>
<dbReference type="OMA" id="NEQMATT"/>
<reference evidence="2 3" key="1">
    <citation type="journal article" date="2014" name="BMC Genomics">
        <title>Adaptive genomic structural variation in the grape powdery mildew pathogen, Erysiphe necator.</title>
        <authorList>
            <person name="Jones L."/>
            <person name="Riaz S."/>
            <person name="Morales-Cruz A."/>
            <person name="Amrine K.C."/>
            <person name="McGuire B."/>
            <person name="Gubler W.D."/>
            <person name="Walker M.A."/>
            <person name="Cantu D."/>
        </authorList>
    </citation>
    <scope>NUCLEOTIDE SEQUENCE [LARGE SCALE GENOMIC DNA]</scope>
    <source>
        <strain evidence="3">c</strain>
    </source>
</reference>
<keyword evidence="3" id="KW-1185">Reference proteome</keyword>
<protein>
    <submittedName>
        <fullName evidence="2">Putative snf7 family protein</fullName>
    </submittedName>
</protein>
<dbReference type="Pfam" id="PF03357">
    <property type="entry name" value="Snf7"/>
    <property type="match status" value="1"/>
</dbReference>
<proteinExistence type="predicted"/>
<name>A0A0B1PEI8_UNCNE</name>
<evidence type="ECO:0000313" key="3">
    <source>
        <dbReference type="Proteomes" id="UP000030854"/>
    </source>
</evidence>
<sequence>MSELLKFLCENLPQFRKSRLPALYSDFEHLRITNPEGYAANVSAWLQGLAVATRSGVTPTIDKRPNLLSLSINEELLNALENEKGRPLSIGIVIREGIGKGQLIPRQKFMNLPSSIYEKSWVQRQWQVLTQGLKLYGIYRDSNRGDEFSEGEFVVLENIEAAATKAKLRLSDFRERCDRIFTRTNFTENFERILESKYPLSESDMELFLKFLARDMGVISYNSELVKLRSLNDKDEITSHDSTIASLKKLIEDLNIQIEGLTQKYGELTDSAKNAASRNNRNAALVALKSRKIVDQTIEKRYATLAQLENTLSKIVQASTQVEFVKIIEASTEVLITLNKETQALAPTEGVFDKLQDQIQLVDELDTQTTLGLEVDEDMLDLELQAIERDQQELEELETKAKLDTIKAMDRKSEEALLKASIDSEVQKKVVESTDVLENLSKKLDTIAIE</sequence>
<gene>
    <name evidence="2" type="ORF">EV44_g5304</name>
</gene>
<evidence type="ECO:0000313" key="2">
    <source>
        <dbReference type="EMBL" id="KHJ35291.1"/>
    </source>
</evidence>
<keyword evidence="1" id="KW-0175">Coiled coil</keyword>
<feature type="coiled-coil region" evidence="1">
    <location>
        <begin position="377"/>
        <end position="407"/>
    </location>
</feature>
<organism evidence="2 3">
    <name type="scientific">Uncinula necator</name>
    <name type="common">Grape powdery mildew</name>
    <dbReference type="NCBI Taxonomy" id="52586"/>
    <lineage>
        <taxon>Eukaryota</taxon>
        <taxon>Fungi</taxon>
        <taxon>Dikarya</taxon>
        <taxon>Ascomycota</taxon>
        <taxon>Pezizomycotina</taxon>
        <taxon>Leotiomycetes</taxon>
        <taxon>Erysiphales</taxon>
        <taxon>Erysiphaceae</taxon>
        <taxon>Erysiphe</taxon>
    </lineage>
</organism>
<evidence type="ECO:0000256" key="1">
    <source>
        <dbReference type="SAM" id="Coils"/>
    </source>
</evidence>
<comment type="caution">
    <text evidence="2">The sequence shown here is derived from an EMBL/GenBank/DDBJ whole genome shotgun (WGS) entry which is preliminary data.</text>
</comment>
<dbReference type="STRING" id="52586.A0A0B1PEI8"/>
<dbReference type="InterPro" id="IPR005024">
    <property type="entry name" value="Snf7_fam"/>
</dbReference>